<sequence length="744" mass="80191">METQRGDNGTDNAARPAITLPTSVAPETLSSSQLHALFDILTHRETYAEVESFKDSRTISEYGYPFARHDPQSDGVPSYASDSAAPLLAGVLRSIVLPCPGVRDLPTEFWHVRFQGILEKLAEAELSESYDKAALGIRKTLATAASAIHEAVSRGLLGGAERRRGGNLHREYDRSNAQDLVQAWEDALEELVYGDLVDELFSCAAEKPSLEEHSPGVQAAADYVIIQYECDREVKGRQLTTSARIIWLVLSWDASEFRKVSEAIERSKGGPVASKEQLATIRSYVSSPREEHDEARRISAQEARPMVAVILERSSPGLSASVSEAQLVECSQYLSALLSARDRDEISNTLCRQNPDLFTQAIKDAVAAFEPMVRAIHQRVDLREQISAAEGFVNDFLSIHKPKKSTSGLQGFSLNGDLQDQQAPSVEDYVLLLRNNRQLLYNWLHQLASQCPELRDDFCAWAKKTIKEFRQAQYPPPKPADAITPNNQKPELPPDTKQRPGAAGALSADLQDLFASLAPETRAGILPAIDAHAAYLSALEDLSLARMQRILDNLATSTTTNGATTPSPTTTTAATPSAAAAPAQASQTAQTAPPSFFSPAYWSGRSTPRSPTPNPDAVPPARIHNKAGGRSVSGPGMYLSRWQHLLDSTAITPAYPGGAVRRGRDVKGQVARGKVAAAAGVAGAGTAAGQGGWDAALLARMGQQEEEEAGAAPPDVGCVVEALGERFRGLVKGLVNARWGRVPS</sequence>
<dbReference type="GeneID" id="11523720"/>
<dbReference type="InterPro" id="IPR024555">
    <property type="entry name" value="PX-associated"/>
</dbReference>
<organism evidence="4 5">
    <name type="scientific">Thermothielavioides terrestris (strain ATCC 38088 / NRRL 8126)</name>
    <name type="common">Thielavia terrestris</name>
    <dbReference type="NCBI Taxonomy" id="578455"/>
    <lineage>
        <taxon>Eukaryota</taxon>
        <taxon>Fungi</taxon>
        <taxon>Dikarya</taxon>
        <taxon>Ascomycota</taxon>
        <taxon>Pezizomycotina</taxon>
        <taxon>Sordariomycetes</taxon>
        <taxon>Sordariomycetidae</taxon>
        <taxon>Sordariales</taxon>
        <taxon>Chaetomiaceae</taxon>
        <taxon>Thermothielavioides</taxon>
        <taxon>Thermothielavioides terrestris</taxon>
    </lineage>
</organism>
<dbReference type="Pfam" id="PF12828">
    <property type="entry name" value="PXB"/>
    <property type="match status" value="1"/>
</dbReference>
<dbReference type="HOGENOM" id="CLU_024451_0_0_1"/>
<name>G2QTL7_THETT</name>
<dbReference type="PANTHER" id="PTHR47185:SF2">
    <property type="entry name" value="FUNGAL PROTEIN"/>
    <property type="match status" value="1"/>
</dbReference>
<dbReference type="RefSeq" id="XP_003650772.1">
    <property type="nucleotide sequence ID" value="XM_003650724.1"/>
</dbReference>
<feature type="domain" description="PX-associated" evidence="3">
    <location>
        <begin position="26"/>
        <end position="154"/>
    </location>
</feature>
<evidence type="ECO:0000313" key="5">
    <source>
        <dbReference type="Proteomes" id="UP000008181"/>
    </source>
</evidence>
<reference evidence="4 5" key="1">
    <citation type="journal article" date="2011" name="Nat. Biotechnol.">
        <title>Comparative genomic analysis of the thermophilic biomass-degrading fungi Myceliophthora thermophila and Thielavia terrestris.</title>
        <authorList>
            <person name="Berka R.M."/>
            <person name="Grigoriev I.V."/>
            <person name="Otillar R."/>
            <person name="Salamov A."/>
            <person name="Grimwood J."/>
            <person name="Reid I."/>
            <person name="Ishmael N."/>
            <person name="John T."/>
            <person name="Darmond C."/>
            <person name="Moisan M.-C."/>
            <person name="Henrissat B."/>
            <person name="Coutinho P.M."/>
            <person name="Lombard V."/>
            <person name="Natvig D.O."/>
            <person name="Lindquist E."/>
            <person name="Schmutz J."/>
            <person name="Lucas S."/>
            <person name="Harris P."/>
            <person name="Powlowski J."/>
            <person name="Bellemare A."/>
            <person name="Taylor D."/>
            <person name="Butler G."/>
            <person name="de Vries R.P."/>
            <person name="Allijn I.E."/>
            <person name="van den Brink J."/>
            <person name="Ushinsky S."/>
            <person name="Storms R."/>
            <person name="Powell A.J."/>
            <person name="Paulsen I.T."/>
            <person name="Elbourne L.D.H."/>
            <person name="Baker S.E."/>
            <person name="Magnuson J."/>
            <person name="LaBoissiere S."/>
            <person name="Clutterbuck A.J."/>
            <person name="Martinez D."/>
            <person name="Wogulis M."/>
            <person name="de Leon A.L."/>
            <person name="Rey M.W."/>
            <person name="Tsang A."/>
        </authorList>
    </citation>
    <scope>NUCLEOTIDE SEQUENCE [LARGE SCALE GENOMIC DNA]</scope>
    <source>
        <strain evidence="5">ATCC 38088 / NRRL 8126</strain>
    </source>
</reference>
<evidence type="ECO:0000313" key="4">
    <source>
        <dbReference type="EMBL" id="AEO64436.1"/>
    </source>
</evidence>
<dbReference type="AlphaFoldDB" id="G2QTL7"/>
<dbReference type="OrthoDB" id="2117459at2759"/>
<dbReference type="InterPro" id="IPR047168">
    <property type="entry name" value="LEC1-like"/>
</dbReference>
<dbReference type="Pfam" id="PF12825">
    <property type="entry name" value="DUF3818"/>
    <property type="match status" value="1"/>
</dbReference>
<proteinExistence type="predicted"/>
<dbReference type="EMBL" id="CP003009">
    <property type="protein sequence ID" value="AEO64436.1"/>
    <property type="molecule type" value="Genomic_DNA"/>
</dbReference>
<feature type="region of interest" description="Disordered" evidence="1">
    <location>
        <begin position="470"/>
        <end position="504"/>
    </location>
</feature>
<feature type="domain" description="PX" evidence="2">
    <location>
        <begin position="327"/>
        <end position="470"/>
    </location>
</feature>
<keyword evidence="5" id="KW-1185">Reference proteome</keyword>
<dbReference type="PANTHER" id="PTHR47185">
    <property type="entry name" value="PX DOMAIN-CONTAINING PROTEIN YPR097W"/>
    <property type="match status" value="1"/>
</dbReference>
<dbReference type="KEGG" id="ttt:THITE_2042226"/>
<dbReference type="Proteomes" id="UP000008181">
    <property type="component" value="Chromosome 1"/>
</dbReference>
<evidence type="ECO:0000259" key="3">
    <source>
        <dbReference type="Pfam" id="PF12828"/>
    </source>
</evidence>
<gene>
    <name evidence="4" type="ORF">THITE_2042226</name>
</gene>
<feature type="compositionally biased region" description="Low complexity" evidence="1">
    <location>
        <begin position="557"/>
        <end position="595"/>
    </location>
</feature>
<accession>G2QTL7</accession>
<evidence type="ECO:0000256" key="1">
    <source>
        <dbReference type="SAM" id="MobiDB-lite"/>
    </source>
</evidence>
<dbReference type="InterPro" id="IPR024554">
    <property type="entry name" value="LEC1-like_C"/>
</dbReference>
<protein>
    <submittedName>
        <fullName evidence="4">Uncharacterized protein</fullName>
    </submittedName>
</protein>
<evidence type="ECO:0000259" key="2">
    <source>
        <dbReference type="Pfam" id="PF12825"/>
    </source>
</evidence>
<dbReference type="GO" id="GO:0035091">
    <property type="term" value="F:phosphatidylinositol binding"/>
    <property type="evidence" value="ECO:0007669"/>
    <property type="project" value="TreeGrafter"/>
</dbReference>
<feature type="region of interest" description="Disordered" evidence="1">
    <location>
        <begin position="557"/>
        <end position="632"/>
    </location>
</feature>
<dbReference type="STRING" id="578455.G2QTL7"/>
<dbReference type="eggNOG" id="ENOG502R4GW">
    <property type="taxonomic scope" value="Eukaryota"/>
</dbReference>